<evidence type="ECO:0000256" key="8">
    <source>
        <dbReference type="ARBA" id="ARBA00022723"/>
    </source>
</evidence>
<dbReference type="GO" id="GO:0046872">
    <property type="term" value="F:metal ion binding"/>
    <property type="evidence" value="ECO:0007669"/>
    <property type="project" value="UniProtKB-KW"/>
</dbReference>
<comment type="catalytic activity">
    <reaction evidence="1 12 13">
        <text>Endonucleolytic cleavage to 5'-phosphomonoester.</text>
        <dbReference type="EC" id="3.1.26.4"/>
    </reaction>
</comment>
<dbReference type="GO" id="GO:0043137">
    <property type="term" value="P:DNA replication, removal of RNA primer"/>
    <property type="evidence" value="ECO:0007669"/>
    <property type="project" value="TreeGrafter"/>
</dbReference>
<feature type="binding site" evidence="12">
    <location>
        <position position="5"/>
    </location>
    <ligand>
        <name>a divalent metal cation</name>
        <dbReference type="ChEBI" id="CHEBI:60240"/>
    </ligand>
</feature>
<feature type="binding site" evidence="12">
    <location>
        <position position="6"/>
    </location>
    <ligand>
        <name>a divalent metal cation</name>
        <dbReference type="ChEBI" id="CHEBI:60240"/>
    </ligand>
</feature>
<dbReference type="NCBIfam" id="NF000595">
    <property type="entry name" value="PRK00015.1-3"/>
    <property type="match status" value="1"/>
</dbReference>
<evidence type="ECO:0000256" key="10">
    <source>
        <dbReference type="ARBA" id="ARBA00022801"/>
    </source>
</evidence>
<dbReference type="InterPro" id="IPR022898">
    <property type="entry name" value="RNase_HII"/>
</dbReference>
<dbReference type="STRING" id="1797471.A3A71_03010"/>
<accession>A0A1F5ECY0</accession>
<keyword evidence="6" id="KW-0963">Cytoplasm</keyword>
<comment type="subcellular location">
    <subcellularLocation>
        <location evidence="4">Cytoplasm</location>
    </subcellularLocation>
</comment>
<keyword evidence="11" id="KW-0464">Manganese</keyword>
<dbReference type="GO" id="GO:0006298">
    <property type="term" value="P:mismatch repair"/>
    <property type="evidence" value="ECO:0007669"/>
    <property type="project" value="TreeGrafter"/>
</dbReference>
<evidence type="ECO:0000313" key="16">
    <source>
        <dbReference type="Proteomes" id="UP000177481"/>
    </source>
</evidence>
<evidence type="ECO:0000256" key="5">
    <source>
        <dbReference type="ARBA" id="ARBA00007383"/>
    </source>
</evidence>
<dbReference type="PROSITE" id="PS51975">
    <property type="entry name" value="RNASE_H_2"/>
    <property type="match status" value="1"/>
</dbReference>
<evidence type="ECO:0000256" key="7">
    <source>
        <dbReference type="ARBA" id="ARBA00022722"/>
    </source>
</evidence>
<keyword evidence="10 12" id="KW-0378">Hydrolase</keyword>
<comment type="similarity">
    <text evidence="5 13">Belongs to the RNase HII family.</text>
</comment>
<dbReference type="EC" id="3.1.26.4" evidence="13"/>
<comment type="cofactor">
    <cofactor evidence="12">
        <name>Mn(2+)</name>
        <dbReference type="ChEBI" id="CHEBI:29035"/>
    </cofactor>
    <cofactor evidence="12">
        <name>Mg(2+)</name>
        <dbReference type="ChEBI" id="CHEBI:18420"/>
    </cofactor>
    <text evidence="12">Manganese or magnesium. Binds 1 divalent metal ion per monomer in the absence of substrate. May bind a second metal ion after substrate binding.</text>
</comment>
<dbReference type="GO" id="GO:0005737">
    <property type="term" value="C:cytoplasm"/>
    <property type="evidence" value="ECO:0007669"/>
    <property type="project" value="UniProtKB-SubCell"/>
</dbReference>
<comment type="caution">
    <text evidence="15">The sequence shown here is derived from an EMBL/GenBank/DDBJ whole genome shotgun (WGS) entry which is preliminary data.</text>
</comment>
<evidence type="ECO:0000256" key="6">
    <source>
        <dbReference type="ARBA" id="ARBA00022490"/>
    </source>
</evidence>
<keyword evidence="8 12" id="KW-0479">Metal-binding</keyword>
<dbReference type="Gene3D" id="3.30.420.10">
    <property type="entry name" value="Ribonuclease H-like superfamily/Ribonuclease H"/>
    <property type="match status" value="1"/>
</dbReference>
<evidence type="ECO:0000256" key="3">
    <source>
        <dbReference type="ARBA" id="ARBA00004065"/>
    </source>
</evidence>
<comment type="cofactor">
    <cofactor evidence="2">
        <name>Mg(2+)</name>
        <dbReference type="ChEBI" id="CHEBI:18420"/>
    </cofactor>
</comment>
<dbReference type="Proteomes" id="UP000177481">
    <property type="component" value="Unassembled WGS sequence"/>
</dbReference>
<dbReference type="InterPro" id="IPR036397">
    <property type="entry name" value="RNaseH_sf"/>
</dbReference>
<comment type="function">
    <text evidence="3 13">Endonuclease that specifically degrades the RNA of RNA-DNA hybrids.</text>
</comment>
<evidence type="ECO:0000256" key="13">
    <source>
        <dbReference type="RuleBase" id="RU003515"/>
    </source>
</evidence>
<name>A0A1F5ECY0_9BACT</name>
<protein>
    <recommendedName>
        <fullName evidence="13">Ribonuclease</fullName>
        <ecNumber evidence="13">3.1.26.4</ecNumber>
    </recommendedName>
</protein>
<dbReference type="AlphaFoldDB" id="A0A1F5ECY0"/>
<dbReference type="GO" id="GO:0003723">
    <property type="term" value="F:RNA binding"/>
    <property type="evidence" value="ECO:0007669"/>
    <property type="project" value="UniProtKB-UniRule"/>
</dbReference>
<dbReference type="PANTHER" id="PTHR10954:SF18">
    <property type="entry name" value="RIBONUCLEASE HII"/>
    <property type="match status" value="1"/>
</dbReference>
<dbReference type="EMBL" id="MEZX01000001">
    <property type="protein sequence ID" value="OGD65150.1"/>
    <property type="molecule type" value="Genomic_DNA"/>
</dbReference>
<reference evidence="15 16" key="1">
    <citation type="journal article" date="2016" name="Nat. Commun.">
        <title>Thousands of microbial genomes shed light on interconnected biogeochemical processes in an aquifer system.</title>
        <authorList>
            <person name="Anantharaman K."/>
            <person name="Brown C.T."/>
            <person name="Hug L.A."/>
            <person name="Sharon I."/>
            <person name="Castelle C.J."/>
            <person name="Probst A.J."/>
            <person name="Thomas B.C."/>
            <person name="Singh A."/>
            <person name="Wilkins M.J."/>
            <person name="Karaoz U."/>
            <person name="Brodie E.L."/>
            <person name="Williams K.H."/>
            <person name="Hubbard S.S."/>
            <person name="Banfield J.F."/>
        </authorList>
    </citation>
    <scope>NUCLEOTIDE SEQUENCE [LARGE SCALE GENOMIC DNA]</scope>
</reference>
<sequence length="174" mass="19319">MVGVDEVGRGALAGPICVAAVEISREIAGIDDSKKITANQRERICEIIRQQAVQISYGWASNAEIDQLGLAPALNIAYERALRPVDIDLLLTDNYTPSYVLKHIRAVRGDQLFYPVAAASIVAKVCRDQLMRVYAEQFPNYLWQFNAGYGTPAHKKVLDALGPCPLHRRSFLHQ</sequence>
<dbReference type="CDD" id="cd07182">
    <property type="entry name" value="RNase_HII_bacteria_HII_like"/>
    <property type="match status" value="1"/>
</dbReference>
<keyword evidence="7 12" id="KW-0540">Nuclease</keyword>
<organism evidence="15 16">
    <name type="scientific">Candidatus Berkelbacteria bacterium RIFCSPLOWO2_01_FULL_50_28</name>
    <dbReference type="NCBI Taxonomy" id="1797471"/>
    <lineage>
        <taxon>Bacteria</taxon>
        <taxon>Candidatus Berkelbacteria</taxon>
    </lineage>
</organism>
<evidence type="ECO:0000256" key="2">
    <source>
        <dbReference type="ARBA" id="ARBA00001946"/>
    </source>
</evidence>
<dbReference type="SUPFAM" id="SSF53098">
    <property type="entry name" value="Ribonuclease H-like"/>
    <property type="match status" value="1"/>
</dbReference>
<evidence type="ECO:0000256" key="9">
    <source>
        <dbReference type="ARBA" id="ARBA00022759"/>
    </source>
</evidence>
<dbReference type="Pfam" id="PF01351">
    <property type="entry name" value="RNase_HII"/>
    <property type="match status" value="1"/>
</dbReference>
<feature type="binding site" evidence="12">
    <location>
        <position position="93"/>
    </location>
    <ligand>
        <name>a divalent metal cation</name>
        <dbReference type="ChEBI" id="CHEBI:60240"/>
    </ligand>
</feature>
<keyword evidence="9 12" id="KW-0255">Endonuclease</keyword>
<dbReference type="InterPro" id="IPR012337">
    <property type="entry name" value="RNaseH-like_sf"/>
</dbReference>
<evidence type="ECO:0000256" key="12">
    <source>
        <dbReference type="PROSITE-ProRule" id="PRU01319"/>
    </source>
</evidence>
<dbReference type="PANTHER" id="PTHR10954">
    <property type="entry name" value="RIBONUCLEASE H2 SUBUNIT A"/>
    <property type="match status" value="1"/>
</dbReference>
<evidence type="ECO:0000256" key="1">
    <source>
        <dbReference type="ARBA" id="ARBA00000077"/>
    </source>
</evidence>
<dbReference type="GO" id="GO:0032299">
    <property type="term" value="C:ribonuclease H2 complex"/>
    <property type="evidence" value="ECO:0007669"/>
    <property type="project" value="TreeGrafter"/>
</dbReference>
<evidence type="ECO:0000256" key="11">
    <source>
        <dbReference type="ARBA" id="ARBA00023211"/>
    </source>
</evidence>
<evidence type="ECO:0000256" key="4">
    <source>
        <dbReference type="ARBA" id="ARBA00004496"/>
    </source>
</evidence>
<dbReference type="GO" id="GO:0004523">
    <property type="term" value="F:RNA-DNA hybrid ribonuclease activity"/>
    <property type="evidence" value="ECO:0007669"/>
    <property type="project" value="UniProtKB-UniRule"/>
</dbReference>
<gene>
    <name evidence="15" type="ORF">A3A71_03010</name>
</gene>
<evidence type="ECO:0000259" key="14">
    <source>
        <dbReference type="PROSITE" id="PS51975"/>
    </source>
</evidence>
<proteinExistence type="inferred from homology"/>
<feature type="domain" description="RNase H type-2" evidence="14">
    <location>
        <begin position="1"/>
        <end position="174"/>
    </location>
</feature>
<evidence type="ECO:0000313" key="15">
    <source>
        <dbReference type="EMBL" id="OGD65150.1"/>
    </source>
</evidence>
<dbReference type="InterPro" id="IPR001352">
    <property type="entry name" value="RNase_HII/HIII"/>
</dbReference>
<dbReference type="InterPro" id="IPR024567">
    <property type="entry name" value="RNase_HII/HIII_dom"/>
</dbReference>